<accession>A0A564YB83</accession>
<protein>
    <submittedName>
        <fullName evidence="1">Uncharacterized protein</fullName>
    </submittedName>
</protein>
<name>A0A564YB83_HYMDI</name>
<dbReference type="Proteomes" id="UP000321570">
    <property type="component" value="Unassembled WGS sequence"/>
</dbReference>
<proteinExistence type="predicted"/>
<organism evidence="1 2">
    <name type="scientific">Hymenolepis diminuta</name>
    <name type="common">Rat tapeworm</name>
    <dbReference type="NCBI Taxonomy" id="6216"/>
    <lineage>
        <taxon>Eukaryota</taxon>
        <taxon>Metazoa</taxon>
        <taxon>Spiralia</taxon>
        <taxon>Lophotrochozoa</taxon>
        <taxon>Platyhelminthes</taxon>
        <taxon>Cestoda</taxon>
        <taxon>Eucestoda</taxon>
        <taxon>Cyclophyllidea</taxon>
        <taxon>Hymenolepididae</taxon>
        <taxon>Hymenolepis</taxon>
    </lineage>
</organism>
<keyword evidence="2" id="KW-1185">Reference proteome</keyword>
<dbReference type="EMBL" id="CABIJS010000116">
    <property type="protein sequence ID" value="VUZ43784.1"/>
    <property type="molecule type" value="Genomic_DNA"/>
</dbReference>
<sequence>MILSEQSVTTICRTKESASSGATLPSACESRRRCKTICINGLHVDLKVATDSDSTIVSDKAWKTLGSLKLDTVASIWDEVLSRNGRIFLLCSDYVI</sequence>
<evidence type="ECO:0000313" key="1">
    <source>
        <dbReference type="EMBL" id="VUZ43784.1"/>
    </source>
</evidence>
<evidence type="ECO:0000313" key="2">
    <source>
        <dbReference type="Proteomes" id="UP000321570"/>
    </source>
</evidence>
<reference evidence="1 2" key="1">
    <citation type="submission" date="2019-07" db="EMBL/GenBank/DDBJ databases">
        <authorList>
            <person name="Jastrzebski P J."/>
            <person name="Paukszto L."/>
            <person name="Jastrzebski P J."/>
        </authorList>
    </citation>
    <scope>NUCLEOTIDE SEQUENCE [LARGE SCALE GENOMIC DNA]</scope>
    <source>
        <strain evidence="1 2">WMS-il1</strain>
    </source>
</reference>
<dbReference type="AlphaFoldDB" id="A0A564YB83"/>
<gene>
    <name evidence="1" type="ORF">WMSIL1_LOCUS4129</name>
</gene>